<dbReference type="KEGG" id="rdp:RD2015_3491"/>
<dbReference type="InterPro" id="IPR035992">
    <property type="entry name" value="Ricin_B-like_lectins"/>
</dbReference>
<dbReference type="Gene3D" id="2.80.10.50">
    <property type="match status" value="2"/>
</dbReference>
<keyword evidence="3" id="KW-1185">Reference proteome</keyword>
<sequence length="1237" mass="131096">MARWWKHPTAWGPFEAAQTASPCPAPARRTRSVLRAAAGATLLTLLAACGGDKSSTGPTEQPAGAPNTSPGTPPTGTAGPSTVPAGRYVLALASTGQCVTGASSTSGSGTLSLAACATGTSQAFDLTVNTDGSTRLTQVSTGLALDLEAMSTADGAAIQLWSANDSSAQRFSLSRIQGHLFSLVNAASGKCVAAQGVSLQQMSCNAQAAQLFVLYPQSTTATTRALLPYGRFSLQSSLSSLCLDLANTGLADGDGVVQAACAGTDRQRFDISVTADGSYRLRNVASGKVLDVTGAATTAGTVLQQWPDTDGANQHFAALANGAAIQLKAQHSGLCLDLTAERTDAGAPIQQWDCGSGKANQLWRLVTTDNQVWTPVAPPTTGDGSGDGSGGSGGGTGGGSGGGGSGGGSGGGGTTPPGTGTTPPTPTTPLTLPLELLGAGLPSAPVIATANLTLDANGISAASELWMRCHRCGFFGPPEYEATIETPARIKGSLRVLGGTPEANAASIPWIDITDATVTLADAERVQGGLQRGGLYTVRMSLPLDTTTKARLVAGVNLVQFRFNGSDGESNGYRIIDLQVRNAQGASLATNAVQRADIQAEKLAGRTLTADVTAGETLWKQQDKLLKSTLVNRPIHAACASCHASDGRDLQYFNYSNNAIVQRSRFHGLSETEGRQISAYIRYALQNLPHVAQAAPWNPPYQPGPGMDSRPIQEWAAGAGLDAVVESPAQAVKALFGKPMDNTALALTQADVDKVMDANATLNAREVAMPIQFPDWNSYLPAIHPMDIWPTGANAQGSFMAGATFAGNGRLDPLGTSKRIAAWFESHRSSTFGDWSHLTPAQRNEIKNMIQPSGFELYAFLGGGRGNHIASSGQYGAQVGAAQLQKLASPTRMATEPAAFTTNAFIERVVGSTLQWNLMQQWEWAQRYGLEGDQRWFIGDYDATTKTWTGRGEARGWPFNTVSAFFLAPHMVYQSDYDSSGKVTREWILAWETGNKAGSYYRTNAWYQAQVTINPGGQSDWVNFSVDWPYLTGFDQYLSELLGSSTPALATASFLSDIRLLQARIKSAQYVNNRIPLYVATDTGSLINNRGRFSRAQVLKHLAPTNFMETATTQGNGGTPFVKLDQLQQGLYLKVLNGAFRQFNQVYTVTDPADWRRCDPNNMDLGEPEPTAGFAFCLDRSKRALVALSGGLYAMNSENYRTTAEQKLQFSVWKGGRLGVEASRLNTLNDWVQRAWP</sequence>
<feature type="compositionally biased region" description="Gly residues" evidence="1">
    <location>
        <begin position="383"/>
        <end position="415"/>
    </location>
</feature>
<feature type="compositionally biased region" description="Low complexity" evidence="1">
    <location>
        <begin position="62"/>
        <end position="83"/>
    </location>
</feature>
<dbReference type="AlphaFoldDB" id="A0A0U3MKC8"/>
<protein>
    <submittedName>
        <fullName evidence="2">Uncharacterized protein</fullName>
    </submittedName>
</protein>
<dbReference type="GO" id="GO:0009055">
    <property type="term" value="F:electron transfer activity"/>
    <property type="evidence" value="ECO:0007669"/>
    <property type="project" value="InterPro"/>
</dbReference>
<proteinExistence type="predicted"/>
<accession>A0A0U3MKC8</accession>
<dbReference type="SMART" id="SM00458">
    <property type="entry name" value="RICIN"/>
    <property type="match status" value="2"/>
</dbReference>
<feature type="region of interest" description="Disordered" evidence="1">
    <location>
        <begin position="51"/>
        <end position="83"/>
    </location>
</feature>
<dbReference type="RefSeq" id="WP_083525741.1">
    <property type="nucleotide sequence ID" value="NZ_CP013729.1"/>
</dbReference>
<evidence type="ECO:0000256" key="1">
    <source>
        <dbReference type="SAM" id="MobiDB-lite"/>
    </source>
</evidence>
<evidence type="ECO:0000313" key="2">
    <source>
        <dbReference type="EMBL" id="ALV07948.1"/>
    </source>
</evidence>
<dbReference type="PROSITE" id="PS51007">
    <property type="entry name" value="CYTC"/>
    <property type="match status" value="1"/>
</dbReference>
<reference evidence="2 3" key="1">
    <citation type="submission" date="2015-12" db="EMBL/GenBank/DDBJ databases">
        <title>Complete genome of Roseateles depolymerans KCTC 42856.</title>
        <authorList>
            <person name="Kim K.M."/>
        </authorList>
    </citation>
    <scope>NUCLEOTIDE SEQUENCE [LARGE SCALE GENOMIC DNA]</scope>
    <source>
        <strain evidence="2 3">KCTC 42856</strain>
    </source>
</reference>
<evidence type="ECO:0000313" key="3">
    <source>
        <dbReference type="Proteomes" id="UP000060699"/>
    </source>
</evidence>
<organism evidence="2 3">
    <name type="scientific">Roseateles depolymerans</name>
    <dbReference type="NCBI Taxonomy" id="76731"/>
    <lineage>
        <taxon>Bacteria</taxon>
        <taxon>Pseudomonadati</taxon>
        <taxon>Pseudomonadota</taxon>
        <taxon>Betaproteobacteria</taxon>
        <taxon>Burkholderiales</taxon>
        <taxon>Sphaerotilaceae</taxon>
        <taxon>Roseateles</taxon>
    </lineage>
</organism>
<feature type="region of interest" description="Disordered" evidence="1">
    <location>
        <begin position="373"/>
        <end position="433"/>
    </location>
</feature>
<gene>
    <name evidence="2" type="ORF">RD2015_3491</name>
</gene>
<name>A0A0U3MKC8_9BURK</name>
<dbReference type="InterPro" id="IPR009056">
    <property type="entry name" value="Cyt_c-like_dom"/>
</dbReference>
<dbReference type="Pfam" id="PF14200">
    <property type="entry name" value="RicinB_lectin_2"/>
    <property type="match status" value="3"/>
</dbReference>
<dbReference type="CDD" id="cd00161">
    <property type="entry name" value="beta-trefoil_Ricin-like"/>
    <property type="match status" value="2"/>
</dbReference>
<dbReference type="OrthoDB" id="9785394at2"/>
<feature type="compositionally biased region" description="Low complexity" evidence="1">
    <location>
        <begin position="416"/>
        <end position="433"/>
    </location>
</feature>
<dbReference type="InterPro" id="IPR000772">
    <property type="entry name" value="Ricin_B_lectin"/>
</dbReference>
<dbReference type="PROSITE" id="PS50231">
    <property type="entry name" value="RICIN_B_LECTIN"/>
    <property type="match status" value="2"/>
</dbReference>
<dbReference type="GO" id="GO:0020037">
    <property type="term" value="F:heme binding"/>
    <property type="evidence" value="ECO:0007669"/>
    <property type="project" value="InterPro"/>
</dbReference>
<dbReference type="Proteomes" id="UP000060699">
    <property type="component" value="Chromosome"/>
</dbReference>
<dbReference type="STRING" id="76731.RD2015_3491"/>
<dbReference type="SUPFAM" id="SSF50370">
    <property type="entry name" value="Ricin B-like lectins"/>
    <property type="match status" value="2"/>
</dbReference>
<dbReference type="EMBL" id="CP013729">
    <property type="protein sequence ID" value="ALV07948.1"/>
    <property type="molecule type" value="Genomic_DNA"/>
</dbReference>
<dbReference type="PATRIC" id="fig|76731.3.peg.3577"/>